<dbReference type="Gene3D" id="1.20.1280.290">
    <property type="match status" value="1"/>
</dbReference>
<feature type="transmembrane region" description="Helical" evidence="5">
    <location>
        <begin position="61"/>
        <end position="82"/>
    </location>
</feature>
<organism evidence="6 7">
    <name type="scientific">Flaviaesturariibacter amylovorans</name>
    <dbReference type="NCBI Taxonomy" id="1084520"/>
    <lineage>
        <taxon>Bacteria</taxon>
        <taxon>Pseudomonadati</taxon>
        <taxon>Bacteroidota</taxon>
        <taxon>Chitinophagia</taxon>
        <taxon>Chitinophagales</taxon>
        <taxon>Chitinophagaceae</taxon>
        <taxon>Flaviaestuariibacter</taxon>
    </lineage>
</organism>
<dbReference type="InterPro" id="IPR006603">
    <property type="entry name" value="PQ-loop_rpt"/>
</dbReference>
<evidence type="ECO:0000256" key="5">
    <source>
        <dbReference type="SAM" id="Phobius"/>
    </source>
</evidence>
<evidence type="ECO:0008006" key="8">
    <source>
        <dbReference type="Google" id="ProtNLM"/>
    </source>
</evidence>
<protein>
    <recommendedName>
        <fullName evidence="8">PQ-loop repeat-containing protein</fullName>
    </recommendedName>
</protein>
<keyword evidence="2 5" id="KW-0812">Transmembrane</keyword>
<keyword evidence="4 5" id="KW-0472">Membrane</keyword>
<dbReference type="EMBL" id="BAABGY010000020">
    <property type="protein sequence ID" value="GAA4345046.1"/>
    <property type="molecule type" value="Genomic_DNA"/>
</dbReference>
<evidence type="ECO:0000256" key="2">
    <source>
        <dbReference type="ARBA" id="ARBA00022692"/>
    </source>
</evidence>
<dbReference type="Pfam" id="PF04193">
    <property type="entry name" value="PQ-loop"/>
    <property type="match status" value="1"/>
</dbReference>
<evidence type="ECO:0000256" key="4">
    <source>
        <dbReference type="ARBA" id="ARBA00023136"/>
    </source>
</evidence>
<dbReference type="NCBIfam" id="NF037968">
    <property type="entry name" value="SemiSWEET_2"/>
    <property type="match status" value="1"/>
</dbReference>
<comment type="subcellular location">
    <subcellularLocation>
        <location evidence="1">Membrane</location>
        <topology evidence="1">Multi-pass membrane protein</topology>
    </subcellularLocation>
</comment>
<evidence type="ECO:0000256" key="1">
    <source>
        <dbReference type="ARBA" id="ARBA00004141"/>
    </source>
</evidence>
<name>A0ABP8HUZ6_9BACT</name>
<reference evidence="7" key="1">
    <citation type="journal article" date="2019" name="Int. J. Syst. Evol. Microbiol.">
        <title>The Global Catalogue of Microorganisms (GCM) 10K type strain sequencing project: providing services to taxonomists for standard genome sequencing and annotation.</title>
        <authorList>
            <consortium name="The Broad Institute Genomics Platform"/>
            <consortium name="The Broad Institute Genome Sequencing Center for Infectious Disease"/>
            <person name="Wu L."/>
            <person name="Ma J."/>
        </authorList>
    </citation>
    <scope>NUCLEOTIDE SEQUENCE [LARGE SCALE GENOMIC DNA]</scope>
    <source>
        <strain evidence="7">JCM 17919</strain>
    </source>
</reference>
<sequence>MNFEFLTKENRHHQNSNVLSPAQTIPMEFIEILGMVAGSISAITFLPQVIKTWRSKSAADISLLMFTFATISVILWLVYGIAKKSVPIIYTNSLVLVFSVIMLYFKFRYGKKHTPVAA</sequence>
<dbReference type="SMART" id="SM00679">
    <property type="entry name" value="CTNS"/>
    <property type="match status" value="1"/>
</dbReference>
<evidence type="ECO:0000256" key="3">
    <source>
        <dbReference type="ARBA" id="ARBA00022989"/>
    </source>
</evidence>
<dbReference type="Proteomes" id="UP001501725">
    <property type="component" value="Unassembled WGS sequence"/>
</dbReference>
<accession>A0ABP8HUZ6</accession>
<feature type="transmembrane region" description="Helical" evidence="5">
    <location>
        <begin position="88"/>
        <end position="105"/>
    </location>
</feature>
<proteinExistence type="predicted"/>
<evidence type="ECO:0000313" key="6">
    <source>
        <dbReference type="EMBL" id="GAA4345046.1"/>
    </source>
</evidence>
<comment type="caution">
    <text evidence="6">The sequence shown here is derived from an EMBL/GenBank/DDBJ whole genome shotgun (WGS) entry which is preliminary data.</text>
</comment>
<keyword evidence="3 5" id="KW-1133">Transmembrane helix</keyword>
<dbReference type="InterPro" id="IPR047662">
    <property type="entry name" value="SemiSWEET"/>
</dbReference>
<gene>
    <name evidence="6" type="ORF">GCM10023184_46860</name>
</gene>
<keyword evidence="7" id="KW-1185">Reference proteome</keyword>
<evidence type="ECO:0000313" key="7">
    <source>
        <dbReference type="Proteomes" id="UP001501725"/>
    </source>
</evidence>
<feature type="transmembrane region" description="Helical" evidence="5">
    <location>
        <begin position="29"/>
        <end position="49"/>
    </location>
</feature>